<dbReference type="InterPro" id="IPR000524">
    <property type="entry name" value="Tscrpt_reg_HTH_GntR"/>
</dbReference>
<dbReference type="InterPro" id="IPR036388">
    <property type="entry name" value="WH-like_DNA-bd_sf"/>
</dbReference>
<comment type="caution">
    <text evidence="5">The sequence shown here is derived from an EMBL/GenBank/DDBJ whole genome shotgun (WGS) entry which is preliminary data.</text>
</comment>
<gene>
    <name evidence="5" type="ORF">LKD47_05560</name>
</gene>
<reference evidence="5" key="1">
    <citation type="submission" date="2021-10" db="EMBL/GenBank/DDBJ databases">
        <title>Anaerobic single-cell dispensing facilitates the cultivation of human gut bacteria.</title>
        <authorList>
            <person name="Afrizal A."/>
        </authorList>
    </citation>
    <scope>NUCLEOTIDE SEQUENCE</scope>
    <source>
        <strain evidence="5">CLA-AA-H204</strain>
    </source>
</reference>
<dbReference type="Gene3D" id="1.10.10.10">
    <property type="entry name" value="Winged helix-like DNA-binding domain superfamily/Winged helix DNA-binding domain"/>
    <property type="match status" value="1"/>
</dbReference>
<evidence type="ECO:0000313" key="6">
    <source>
        <dbReference type="Proteomes" id="UP001198893"/>
    </source>
</evidence>
<dbReference type="Proteomes" id="UP001198893">
    <property type="component" value="Unassembled WGS sequence"/>
</dbReference>
<evidence type="ECO:0000256" key="1">
    <source>
        <dbReference type="ARBA" id="ARBA00023015"/>
    </source>
</evidence>
<feature type="domain" description="HTH gntR-type" evidence="4">
    <location>
        <begin position="1"/>
        <end position="48"/>
    </location>
</feature>
<accession>A0AAW4WAG6</accession>
<dbReference type="InterPro" id="IPR036390">
    <property type="entry name" value="WH_DNA-bd_sf"/>
</dbReference>
<evidence type="ECO:0000259" key="4">
    <source>
        <dbReference type="PROSITE" id="PS50949"/>
    </source>
</evidence>
<dbReference type="SUPFAM" id="SSF46785">
    <property type="entry name" value="Winged helix' DNA-binding domain"/>
    <property type="match status" value="1"/>
</dbReference>
<organism evidence="5 6">
    <name type="scientific">Roseburia amylophila</name>
    <dbReference type="NCBI Taxonomy" id="2981794"/>
    <lineage>
        <taxon>Bacteria</taxon>
        <taxon>Bacillati</taxon>
        <taxon>Bacillota</taxon>
        <taxon>Clostridia</taxon>
        <taxon>Lachnospirales</taxon>
        <taxon>Lachnospiraceae</taxon>
        <taxon>Roseburia</taxon>
    </lineage>
</organism>
<keyword evidence="2" id="KW-0238">DNA-binding</keyword>
<name>A0AAW4WAG6_9FIRM</name>
<dbReference type="GO" id="GO:0003677">
    <property type="term" value="F:DNA binding"/>
    <property type="evidence" value="ECO:0007669"/>
    <property type="project" value="UniProtKB-KW"/>
</dbReference>
<dbReference type="AlphaFoldDB" id="A0AAW4WAG6"/>
<dbReference type="PROSITE" id="PS50949">
    <property type="entry name" value="HTH_GNTR"/>
    <property type="match status" value="1"/>
</dbReference>
<dbReference type="Pfam" id="PF00392">
    <property type="entry name" value="GntR"/>
    <property type="match status" value="1"/>
</dbReference>
<proteinExistence type="predicted"/>
<sequence>MRDFLPSERVLATQYGVSHNVIREAIKILTEKKLVTNVIGKGNYVTLPNETDLVDMVESALNTSASCLLYDTE</sequence>
<dbReference type="EMBL" id="JAJEQW010000004">
    <property type="protein sequence ID" value="MCC2241773.1"/>
    <property type="molecule type" value="Genomic_DNA"/>
</dbReference>
<dbReference type="GO" id="GO:0003700">
    <property type="term" value="F:DNA-binding transcription factor activity"/>
    <property type="evidence" value="ECO:0007669"/>
    <property type="project" value="InterPro"/>
</dbReference>
<keyword evidence="3" id="KW-0804">Transcription</keyword>
<evidence type="ECO:0000256" key="2">
    <source>
        <dbReference type="ARBA" id="ARBA00023125"/>
    </source>
</evidence>
<protein>
    <submittedName>
        <fullName evidence="5">GntR family transcriptional regulator</fullName>
    </submittedName>
</protein>
<dbReference type="PRINTS" id="PR00035">
    <property type="entry name" value="HTHGNTR"/>
</dbReference>
<dbReference type="RefSeq" id="WP_227709871.1">
    <property type="nucleotide sequence ID" value="NZ_JAJEQW010000004.1"/>
</dbReference>
<evidence type="ECO:0000313" key="5">
    <source>
        <dbReference type="EMBL" id="MCC2241773.1"/>
    </source>
</evidence>
<evidence type="ECO:0000256" key="3">
    <source>
        <dbReference type="ARBA" id="ARBA00023163"/>
    </source>
</evidence>
<keyword evidence="1" id="KW-0805">Transcription regulation</keyword>